<keyword evidence="4 8" id="KW-0418">Kinase</keyword>
<evidence type="ECO:0000256" key="7">
    <source>
        <dbReference type="ARBA" id="ARBA00048478"/>
    </source>
</evidence>
<dbReference type="Gene3D" id="3.40.50.300">
    <property type="entry name" value="P-loop containing nucleotide triphosphate hydrolases"/>
    <property type="match status" value="1"/>
</dbReference>
<dbReference type="Pfam" id="PF02224">
    <property type="entry name" value="Cytidylate_kin"/>
    <property type="match status" value="1"/>
</dbReference>
<comment type="similarity">
    <text evidence="1 8">Belongs to the cytidylate kinase family. Type 1 subfamily.</text>
</comment>
<dbReference type="PANTHER" id="PTHR21299:SF2">
    <property type="entry name" value="CYTIDYLATE KINASE"/>
    <property type="match status" value="1"/>
</dbReference>
<gene>
    <name evidence="8 10" type="primary">cmk</name>
    <name evidence="10" type="ORF">K4G66_03415</name>
</gene>
<dbReference type="InterPro" id="IPR011994">
    <property type="entry name" value="Cytidylate_kinase_dom"/>
</dbReference>
<reference evidence="10" key="2">
    <citation type="journal article" date="2024" name="Antonie Van Leeuwenhoek">
        <title>Roseihalotalea indica gen. nov., sp. nov., a halophilic Bacteroidetes from mesopelagic Southwest Indian Ocean with higher carbohydrate metabolic potential.</title>
        <authorList>
            <person name="Chen B."/>
            <person name="Zhang M."/>
            <person name="Lin D."/>
            <person name="Ye J."/>
            <person name="Tang K."/>
        </authorList>
    </citation>
    <scope>NUCLEOTIDE SEQUENCE</scope>
    <source>
        <strain evidence="10">TK19036</strain>
    </source>
</reference>
<comment type="subcellular location">
    <subcellularLocation>
        <location evidence="8">Cytoplasm</location>
    </subcellularLocation>
</comment>
<comment type="catalytic activity">
    <reaction evidence="6 8">
        <text>dCMP + ATP = dCDP + ADP</text>
        <dbReference type="Rhea" id="RHEA:25094"/>
        <dbReference type="ChEBI" id="CHEBI:30616"/>
        <dbReference type="ChEBI" id="CHEBI:57566"/>
        <dbReference type="ChEBI" id="CHEBI:58593"/>
        <dbReference type="ChEBI" id="CHEBI:456216"/>
        <dbReference type="EC" id="2.7.4.25"/>
    </reaction>
</comment>
<evidence type="ECO:0000256" key="3">
    <source>
        <dbReference type="ARBA" id="ARBA00022741"/>
    </source>
</evidence>
<dbReference type="GO" id="GO:0015949">
    <property type="term" value="P:nucleobase-containing small molecule interconversion"/>
    <property type="evidence" value="ECO:0007669"/>
    <property type="project" value="TreeGrafter"/>
</dbReference>
<protein>
    <recommendedName>
        <fullName evidence="8">Cytidylate kinase</fullName>
        <shortName evidence="8">CK</shortName>
        <ecNumber evidence="8">2.7.4.25</ecNumber>
    </recommendedName>
    <alternativeName>
        <fullName evidence="8">Cytidine monophosphate kinase</fullName>
        <shortName evidence="8">CMP kinase</shortName>
    </alternativeName>
</protein>
<dbReference type="InterPro" id="IPR027417">
    <property type="entry name" value="P-loop_NTPase"/>
</dbReference>
<evidence type="ECO:0000256" key="2">
    <source>
        <dbReference type="ARBA" id="ARBA00022679"/>
    </source>
</evidence>
<keyword evidence="8" id="KW-0963">Cytoplasm</keyword>
<evidence type="ECO:0000259" key="9">
    <source>
        <dbReference type="Pfam" id="PF02224"/>
    </source>
</evidence>
<evidence type="ECO:0000256" key="1">
    <source>
        <dbReference type="ARBA" id="ARBA00009427"/>
    </source>
</evidence>
<dbReference type="InterPro" id="IPR003136">
    <property type="entry name" value="Cytidylate_kin"/>
</dbReference>
<dbReference type="GO" id="GO:0036431">
    <property type="term" value="F:dCMP kinase activity"/>
    <property type="evidence" value="ECO:0007669"/>
    <property type="project" value="InterPro"/>
</dbReference>
<evidence type="ECO:0000256" key="4">
    <source>
        <dbReference type="ARBA" id="ARBA00022777"/>
    </source>
</evidence>
<dbReference type="EC" id="2.7.4.25" evidence="8"/>
<feature type="domain" description="Cytidylate kinase" evidence="9">
    <location>
        <begin position="7"/>
        <end position="224"/>
    </location>
</feature>
<dbReference type="EMBL" id="CP120682">
    <property type="protein sequence ID" value="WKN37756.1"/>
    <property type="molecule type" value="Genomic_DNA"/>
</dbReference>
<dbReference type="GO" id="GO:0005524">
    <property type="term" value="F:ATP binding"/>
    <property type="evidence" value="ECO:0007669"/>
    <property type="project" value="UniProtKB-UniRule"/>
</dbReference>
<keyword evidence="5 8" id="KW-0067">ATP-binding</keyword>
<dbReference type="NCBIfam" id="TIGR00017">
    <property type="entry name" value="cmk"/>
    <property type="match status" value="1"/>
</dbReference>
<dbReference type="SUPFAM" id="SSF52540">
    <property type="entry name" value="P-loop containing nucleoside triphosphate hydrolases"/>
    <property type="match status" value="1"/>
</dbReference>
<evidence type="ECO:0000256" key="8">
    <source>
        <dbReference type="HAMAP-Rule" id="MF_00238"/>
    </source>
</evidence>
<dbReference type="AlphaFoldDB" id="A0AA49GSQ5"/>
<dbReference type="GO" id="GO:0006220">
    <property type="term" value="P:pyrimidine nucleotide metabolic process"/>
    <property type="evidence" value="ECO:0007669"/>
    <property type="project" value="UniProtKB-UniRule"/>
</dbReference>
<accession>A0AA49GSQ5</accession>
<evidence type="ECO:0000256" key="6">
    <source>
        <dbReference type="ARBA" id="ARBA00047615"/>
    </source>
</evidence>
<dbReference type="HAMAP" id="MF_00238">
    <property type="entry name" value="Cytidyl_kinase_type1"/>
    <property type="match status" value="1"/>
</dbReference>
<organism evidence="10">
    <name type="scientific">Roseihalotalea indica</name>
    <dbReference type="NCBI Taxonomy" id="2867963"/>
    <lineage>
        <taxon>Bacteria</taxon>
        <taxon>Pseudomonadati</taxon>
        <taxon>Bacteroidota</taxon>
        <taxon>Cytophagia</taxon>
        <taxon>Cytophagales</taxon>
        <taxon>Catalimonadaceae</taxon>
        <taxon>Roseihalotalea</taxon>
    </lineage>
</organism>
<sequence>MPQDIIVAIDGYSGCGKSSTAKAVARALGYTYIDSGAMYRAVTLYLLRHNIALSDTKAIEAALDKLHIHFQINPQTSQPIYETYLDGENVEQEIRGMGVSERVSDVSALPVVRKSMVGLQRKMGTDKRVVMDGRDIGTNVFPQAALKVFMTADLHERARRRQVELAEKGSSVELDEIAKNLAERDRIDTTRTENPLIKAADAVEIDTTHLQFDEQVNRIVTLAQEAIQQT</sequence>
<dbReference type="CDD" id="cd02020">
    <property type="entry name" value="CMPK"/>
    <property type="match status" value="1"/>
</dbReference>
<dbReference type="PANTHER" id="PTHR21299">
    <property type="entry name" value="CYTIDYLATE KINASE/PANTOATE-BETA-ALANINE LIGASE"/>
    <property type="match status" value="1"/>
</dbReference>
<keyword evidence="3 8" id="KW-0547">Nucleotide-binding</keyword>
<keyword evidence="2 8" id="KW-0808">Transferase</keyword>
<proteinExistence type="inferred from homology"/>
<evidence type="ECO:0000313" key="10">
    <source>
        <dbReference type="EMBL" id="WKN37756.1"/>
    </source>
</evidence>
<evidence type="ECO:0000256" key="5">
    <source>
        <dbReference type="ARBA" id="ARBA00022840"/>
    </source>
</evidence>
<name>A0AA49GSQ5_9BACT</name>
<reference evidence="10" key="1">
    <citation type="journal article" date="2023" name="Comput. Struct. Biotechnol. J.">
        <title>Discovery of a novel marine Bacteroidetes with a rich repertoire of carbohydrate-active enzymes.</title>
        <authorList>
            <person name="Chen B."/>
            <person name="Liu G."/>
            <person name="Chen Q."/>
            <person name="Wang H."/>
            <person name="Liu L."/>
            <person name="Tang K."/>
        </authorList>
    </citation>
    <scope>NUCLEOTIDE SEQUENCE</scope>
    <source>
        <strain evidence="10">TK19036</strain>
    </source>
</reference>
<feature type="binding site" evidence="8">
    <location>
        <begin position="11"/>
        <end position="19"/>
    </location>
    <ligand>
        <name>ATP</name>
        <dbReference type="ChEBI" id="CHEBI:30616"/>
    </ligand>
</feature>
<dbReference type="GO" id="GO:0005829">
    <property type="term" value="C:cytosol"/>
    <property type="evidence" value="ECO:0007669"/>
    <property type="project" value="TreeGrafter"/>
</dbReference>
<comment type="catalytic activity">
    <reaction evidence="7 8">
        <text>CMP + ATP = CDP + ADP</text>
        <dbReference type="Rhea" id="RHEA:11600"/>
        <dbReference type="ChEBI" id="CHEBI:30616"/>
        <dbReference type="ChEBI" id="CHEBI:58069"/>
        <dbReference type="ChEBI" id="CHEBI:60377"/>
        <dbReference type="ChEBI" id="CHEBI:456216"/>
        <dbReference type="EC" id="2.7.4.25"/>
    </reaction>
</comment>